<evidence type="ECO:0000313" key="2">
    <source>
        <dbReference type="Proteomes" id="UP000184386"/>
    </source>
</evidence>
<reference evidence="1 2" key="1">
    <citation type="submission" date="2016-11" db="EMBL/GenBank/DDBJ databases">
        <authorList>
            <person name="Jaros S."/>
            <person name="Januszkiewicz K."/>
            <person name="Wedrychowicz H."/>
        </authorList>
    </citation>
    <scope>NUCLEOTIDE SEQUENCE [LARGE SCALE GENOMIC DNA]</scope>
    <source>
        <strain evidence="1 2">DSM 15929</strain>
    </source>
</reference>
<sequence>MSILFGLVILAGILFVANYNTIRLAAGKGNIKVNTISQAEKSLSDTGKFNSATITGSADQAQVLSCTSKDNAVVLTVTQQKNGKEVIEAKVDLKKMDLQGIDKKALLRGNASAIMDAKALANDYIGTLIGQKDVTGIETYLAANLLRQYKSNPASLNIDHKFGNARLTLTGNLSTGKLDVNITK</sequence>
<accession>A0A1M6Q943</accession>
<keyword evidence="2" id="KW-1185">Reference proteome</keyword>
<evidence type="ECO:0000313" key="1">
    <source>
        <dbReference type="EMBL" id="SHK16603.1"/>
    </source>
</evidence>
<protein>
    <submittedName>
        <fullName evidence="1">Uncharacterized protein</fullName>
    </submittedName>
</protein>
<proteinExistence type="predicted"/>
<dbReference type="AlphaFoldDB" id="A0A1M6Q943"/>
<dbReference type="Proteomes" id="UP000184386">
    <property type="component" value="Unassembled WGS sequence"/>
</dbReference>
<gene>
    <name evidence="1" type="ORF">SAMN02745136_01912</name>
</gene>
<dbReference type="EMBL" id="FRAC01000009">
    <property type="protein sequence ID" value="SHK16603.1"/>
    <property type="molecule type" value="Genomic_DNA"/>
</dbReference>
<organism evidence="1 2">
    <name type="scientific">Anaerocolumna jejuensis DSM 15929</name>
    <dbReference type="NCBI Taxonomy" id="1121322"/>
    <lineage>
        <taxon>Bacteria</taxon>
        <taxon>Bacillati</taxon>
        <taxon>Bacillota</taxon>
        <taxon>Clostridia</taxon>
        <taxon>Lachnospirales</taxon>
        <taxon>Lachnospiraceae</taxon>
        <taxon>Anaerocolumna</taxon>
    </lineage>
</organism>
<name>A0A1M6Q943_9FIRM</name>